<accession>A0AAV8ZYH0</accession>
<reference evidence="1" key="1">
    <citation type="journal article" date="2023" name="Nat. Commun.">
        <title>Diploid and tetraploid genomes of Acorus and the evolution of monocots.</title>
        <authorList>
            <person name="Ma L."/>
            <person name="Liu K.W."/>
            <person name="Li Z."/>
            <person name="Hsiao Y.Y."/>
            <person name="Qi Y."/>
            <person name="Fu T."/>
            <person name="Tang G.D."/>
            <person name="Zhang D."/>
            <person name="Sun W.H."/>
            <person name="Liu D.K."/>
            <person name="Li Y."/>
            <person name="Chen G.Z."/>
            <person name="Liu X.D."/>
            <person name="Liao X.Y."/>
            <person name="Jiang Y.T."/>
            <person name="Yu X."/>
            <person name="Hao Y."/>
            <person name="Huang J."/>
            <person name="Zhao X.W."/>
            <person name="Ke S."/>
            <person name="Chen Y.Y."/>
            <person name="Wu W.L."/>
            <person name="Hsu J.L."/>
            <person name="Lin Y.F."/>
            <person name="Huang M.D."/>
            <person name="Li C.Y."/>
            <person name="Huang L."/>
            <person name="Wang Z.W."/>
            <person name="Zhao X."/>
            <person name="Zhong W.Y."/>
            <person name="Peng D.H."/>
            <person name="Ahmad S."/>
            <person name="Lan S."/>
            <person name="Zhang J.S."/>
            <person name="Tsai W.C."/>
            <person name="Van de Peer Y."/>
            <person name="Liu Z.J."/>
        </authorList>
    </citation>
    <scope>NUCLEOTIDE SEQUENCE</scope>
    <source>
        <strain evidence="1">SCP</strain>
    </source>
</reference>
<organism evidence="1 2">
    <name type="scientific">Acorus gramineus</name>
    <name type="common">Dwarf sweet flag</name>
    <dbReference type="NCBI Taxonomy" id="55184"/>
    <lineage>
        <taxon>Eukaryota</taxon>
        <taxon>Viridiplantae</taxon>
        <taxon>Streptophyta</taxon>
        <taxon>Embryophyta</taxon>
        <taxon>Tracheophyta</taxon>
        <taxon>Spermatophyta</taxon>
        <taxon>Magnoliopsida</taxon>
        <taxon>Liliopsida</taxon>
        <taxon>Acoraceae</taxon>
        <taxon>Acorus</taxon>
    </lineage>
</organism>
<dbReference type="Proteomes" id="UP001179952">
    <property type="component" value="Unassembled WGS sequence"/>
</dbReference>
<protein>
    <submittedName>
        <fullName evidence="1">Uncharacterized protein</fullName>
    </submittedName>
</protein>
<dbReference type="AlphaFoldDB" id="A0AAV8ZYH0"/>
<comment type="caution">
    <text evidence="1">The sequence shown here is derived from an EMBL/GenBank/DDBJ whole genome shotgun (WGS) entry which is preliminary data.</text>
</comment>
<sequence length="103" mass="11936">MGKIDRGGGVGRREDPPLTVEEIGWFRYTKELLEVDLLRPLCPEVCGLLCNYLHMCSFENYIMFTSSGLYGSSQFKLSCSESSEIRYYRRYRHGLMTTTVFTQ</sequence>
<dbReference type="EMBL" id="JAUJYN010000040">
    <property type="protein sequence ID" value="KAK1257549.1"/>
    <property type="molecule type" value="Genomic_DNA"/>
</dbReference>
<evidence type="ECO:0000313" key="2">
    <source>
        <dbReference type="Proteomes" id="UP001179952"/>
    </source>
</evidence>
<name>A0AAV8ZYH0_ACOGR</name>
<keyword evidence="2" id="KW-1185">Reference proteome</keyword>
<proteinExistence type="predicted"/>
<evidence type="ECO:0000313" key="1">
    <source>
        <dbReference type="EMBL" id="KAK1257549.1"/>
    </source>
</evidence>
<reference evidence="1" key="2">
    <citation type="submission" date="2023-06" db="EMBL/GenBank/DDBJ databases">
        <authorList>
            <person name="Ma L."/>
            <person name="Liu K.-W."/>
            <person name="Li Z."/>
            <person name="Hsiao Y.-Y."/>
            <person name="Qi Y."/>
            <person name="Fu T."/>
            <person name="Tang G."/>
            <person name="Zhang D."/>
            <person name="Sun W.-H."/>
            <person name="Liu D.-K."/>
            <person name="Li Y."/>
            <person name="Chen G.-Z."/>
            <person name="Liu X.-D."/>
            <person name="Liao X.-Y."/>
            <person name="Jiang Y.-T."/>
            <person name="Yu X."/>
            <person name="Hao Y."/>
            <person name="Huang J."/>
            <person name="Zhao X.-W."/>
            <person name="Ke S."/>
            <person name="Chen Y.-Y."/>
            <person name="Wu W.-L."/>
            <person name="Hsu J.-L."/>
            <person name="Lin Y.-F."/>
            <person name="Huang M.-D."/>
            <person name="Li C.-Y."/>
            <person name="Huang L."/>
            <person name="Wang Z.-W."/>
            <person name="Zhao X."/>
            <person name="Zhong W.-Y."/>
            <person name="Peng D.-H."/>
            <person name="Ahmad S."/>
            <person name="Lan S."/>
            <person name="Zhang J.-S."/>
            <person name="Tsai W.-C."/>
            <person name="Van De Peer Y."/>
            <person name="Liu Z.-J."/>
        </authorList>
    </citation>
    <scope>NUCLEOTIDE SEQUENCE</scope>
    <source>
        <strain evidence="1">SCP</strain>
        <tissue evidence="1">Leaves</tissue>
    </source>
</reference>
<gene>
    <name evidence="1" type="ORF">QJS04_geneDACA019789</name>
</gene>